<proteinExistence type="predicted"/>
<dbReference type="STRING" id="599839.J4IAD0"/>
<organism evidence="1 2">
    <name type="scientific">Fibroporia radiculosa</name>
    <dbReference type="NCBI Taxonomy" id="599839"/>
    <lineage>
        <taxon>Eukaryota</taxon>
        <taxon>Fungi</taxon>
        <taxon>Dikarya</taxon>
        <taxon>Basidiomycota</taxon>
        <taxon>Agaricomycotina</taxon>
        <taxon>Agaricomycetes</taxon>
        <taxon>Polyporales</taxon>
        <taxon>Fibroporiaceae</taxon>
        <taxon>Fibroporia</taxon>
    </lineage>
</organism>
<evidence type="ECO:0000313" key="1">
    <source>
        <dbReference type="EMBL" id="CCM02696.1"/>
    </source>
</evidence>
<dbReference type="PANTHER" id="PTHR31757">
    <property type="entry name" value="SLL0781 PROTEIN"/>
    <property type="match status" value="1"/>
</dbReference>
<dbReference type="EMBL" id="HE797088">
    <property type="protein sequence ID" value="CCM02696.1"/>
    <property type="molecule type" value="Genomic_DNA"/>
</dbReference>
<evidence type="ECO:0008006" key="3">
    <source>
        <dbReference type="Google" id="ProtNLM"/>
    </source>
</evidence>
<protein>
    <recommendedName>
        <fullName evidence="3">DUF4440 domain-containing protein</fullName>
    </recommendedName>
</protein>
<dbReference type="HOGENOM" id="CLU_112790_1_1_1"/>
<dbReference type="SUPFAM" id="SSF54427">
    <property type="entry name" value="NTF2-like"/>
    <property type="match status" value="1"/>
</dbReference>
<name>J4IAD0_9APHY</name>
<dbReference type="InterPro" id="IPR009783">
    <property type="entry name" value="DUF1348"/>
</dbReference>
<keyword evidence="2" id="KW-1185">Reference proteome</keyword>
<dbReference type="RefSeq" id="XP_012181979.1">
    <property type="nucleotide sequence ID" value="XM_012326589.1"/>
</dbReference>
<accession>J4IAD0</accession>
<evidence type="ECO:0000313" key="2">
    <source>
        <dbReference type="Proteomes" id="UP000006352"/>
    </source>
</evidence>
<dbReference type="Gene3D" id="3.10.450.50">
    <property type="match status" value="1"/>
</dbReference>
<reference evidence="1 2" key="1">
    <citation type="journal article" date="2012" name="Appl. Environ. Microbiol.">
        <title>Short-read sequencing for genomic analysis of the brown rot fungus Fibroporia radiculosa.</title>
        <authorList>
            <person name="Tang J.D."/>
            <person name="Perkins A.D."/>
            <person name="Sonstegard T.S."/>
            <person name="Schroeder S.G."/>
            <person name="Burgess S.C."/>
            <person name="Diehl S.V."/>
        </authorList>
    </citation>
    <scope>NUCLEOTIDE SEQUENCE [LARGE SCALE GENOMIC DNA]</scope>
    <source>
        <strain evidence="1 2">TFFH 294</strain>
    </source>
</reference>
<dbReference type="Pfam" id="PF07080">
    <property type="entry name" value="DUF1348"/>
    <property type="match status" value="1"/>
</dbReference>
<dbReference type="OrthoDB" id="14527at2759"/>
<dbReference type="AlphaFoldDB" id="J4IAD0"/>
<dbReference type="Proteomes" id="UP000006352">
    <property type="component" value="Unassembled WGS sequence"/>
</dbReference>
<dbReference type="InterPro" id="IPR032710">
    <property type="entry name" value="NTF2-like_dom_sf"/>
</dbReference>
<gene>
    <name evidence="1" type="ORF">FIBRA_04802</name>
</gene>
<sequence>MSGIKPPFTAATALQKVKAAQNLWNTRDPASVVQAYALDTIWRNRDQFIRRGRDEAAAFLTKKWTYEGDYRLRKEFFAFTDNKIAV</sequence>
<dbReference type="PANTHER" id="PTHR31757:SF0">
    <property type="entry name" value="SLL0781 PROTEIN"/>
    <property type="match status" value="1"/>
</dbReference>
<dbReference type="GeneID" id="24097607"/>
<dbReference type="InParanoid" id="J4IAD0"/>